<dbReference type="PANTHER" id="PTHR42057">
    <property type="entry name" value="F-BOX DOMAIN PROTEIN (AFU_ORTHOLOGUE AFUA_4G00200)"/>
    <property type="match status" value="1"/>
</dbReference>
<sequence>MPPNLPNEVWSKIFSHLLTEHEKHRLEIHHFGDITNARLVCRLWNDLATKQLFRTLSLGTDVDTALHLFDSWHRFVSSKLVANAARRVAIFSATEEVDGSCYKGNWPPEWEANGEWRAFESAIDRICDMPNLDTIEVRFTSCCAGKDARLLPLDEEEEIVGPELATTRFQTLRAVLRAIETRAERPDTTVIRELVLDNLQNMPLPSTIAPNLFCDIQRLQIKILSENYGYMHPDAERPDLIHREELRQFPSYLQNKLLPSIADQLVELTISGEHWGSIPGEFNGKGLSFPKLKTLTLDGYDILRKDQFQWVLEQQSLTALHLHNCTIATHCHAQQPEFALWNVNLHGWSKVNAYRLGPAFVGWYESSLRWDTVFHSICESLPLLKRFSFDRKPWVVYFRHDTSPFPGQMELRYLAFSGRWFEPPRLYYHERSELQESMPRLVDESLAKAEKPDSQALEKLLQTVEDRRNERHVL</sequence>
<evidence type="ECO:0000313" key="4">
    <source>
        <dbReference type="Proteomes" id="UP000746612"/>
    </source>
</evidence>
<dbReference type="InterPro" id="IPR036047">
    <property type="entry name" value="F-box-like_dom_sf"/>
</dbReference>
<dbReference type="Proteomes" id="UP000746612">
    <property type="component" value="Unassembled WGS sequence"/>
</dbReference>
<dbReference type="PANTHER" id="PTHR42057:SF2">
    <property type="entry name" value="F-BOX DOMAIN PROTEIN (AFU_ORTHOLOGUE AFUA_4G00200)-RELATED"/>
    <property type="match status" value="1"/>
</dbReference>
<dbReference type="Pfam" id="PF12937">
    <property type="entry name" value="F-box-like"/>
    <property type="match status" value="1"/>
</dbReference>
<evidence type="ECO:0000259" key="1">
    <source>
        <dbReference type="Pfam" id="PF12937"/>
    </source>
</evidence>
<dbReference type="AlphaFoldDB" id="A0A2H3HSM3"/>
<protein>
    <recommendedName>
        <fullName evidence="1">F-box domain-containing protein</fullName>
    </recommendedName>
</protein>
<feature type="domain" description="F-box" evidence="1">
    <location>
        <begin position="4"/>
        <end position="57"/>
    </location>
</feature>
<name>A0A2H3HSM3_GIBZA</name>
<dbReference type="Gene3D" id="1.20.1280.50">
    <property type="match status" value="1"/>
</dbReference>
<dbReference type="OrthoDB" id="3140657at2759"/>
<dbReference type="SUPFAM" id="SSF81383">
    <property type="entry name" value="F-box domain"/>
    <property type="match status" value="1"/>
</dbReference>
<reference evidence="2" key="2">
    <citation type="submission" date="2021-03" db="EMBL/GenBank/DDBJ databases">
        <authorList>
            <person name="Alouane T."/>
            <person name="Langin T."/>
            <person name="Bonhomme L."/>
        </authorList>
    </citation>
    <scope>NUCLEOTIDE SEQUENCE</scope>
    <source>
        <strain evidence="2">MDC_Fg202</strain>
    </source>
</reference>
<dbReference type="InterPro" id="IPR001810">
    <property type="entry name" value="F-box_dom"/>
</dbReference>
<reference evidence="3" key="1">
    <citation type="submission" date="2019-04" db="EMBL/GenBank/DDBJ databases">
        <authorList>
            <person name="Melise S."/>
            <person name="Noan J."/>
            <person name="Okalmin O."/>
        </authorList>
    </citation>
    <scope>NUCLEOTIDE SEQUENCE</scope>
    <source>
        <strain evidence="3">FN9</strain>
    </source>
</reference>
<proteinExistence type="predicted"/>
<evidence type="ECO:0000313" key="2">
    <source>
        <dbReference type="EMBL" id="CAG1990824.1"/>
    </source>
</evidence>
<dbReference type="CDD" id="cd09917">
    <property type="entry name" value="F-box_SF"/>
    <property type="match status" value="1"/>
</dbReference>
<dbReference type="EMBL" id="CAAKMV010000120">
    <property type="protein sequence ID" value="VIO55427.1"/>
    <property type="molecule type" value="Genomic_DNA"/>
</dbReference>
<dbReference type="EMBL" id="CAJPIJ010000148">
    <property type="protein sequence ID" value="CAG1990824.1"/>
    <property type="molecule type" value="Genomic_DNA"/>
</dbReference>
<accession>A0A2H3HSM3</accession>
<gene>
    <name evidence="3" type="ORF">FUG_LOCUS170318</name>
    <name evidence="2" type="ORF">MDCFG202_LOCUS335287</name>
</gene>
<evidence type="ECO:0000313" key="3">
    <source>
        <dbReference type="EMBL" id="VIO55427.1"/>
    </source>
</evidence>
<organism evidence="2 4">
    <name type="scientific">Gibberella zeae</name>
    <name type="common">Wheat head blight fungus</name>
    <name type="synonym">Fusarium graminearum</name>
    <dbReference type="NCBI Taxonomy" id="5518"/>
    <lineage>
        <taxon>Eukaryota</taxon>
        <taxon>Fungi</taxon>
        <taxon>Dikarya</taxon>
        <taxon>Ascomycota</taxon>
        <taxon>Pezizomycotina</taxon>
        <taxon>Sordariomycetes</taxon>
        <taxon>Hypocreomycetidae</taxon>
        <taxon>Hypocreales</taxon>
        <taxon>Nectriaceae</taxon>
        <taxon>Fusarium</taxon>
    </lineage>
</organism>